<sequence length="183" mass="20997">MNGTLRGAHKDILRDGSLGLREILKDERYGLNFALCLHDPDIEALEAMLNFMYTNDDKILETTPLLSRLQQMMRMAEKYRTPKLAQCGLKKFNEIKLSDSKEFATDYFLGIVNMANDPKGSSQKPWPGFMKIWLARAALQRAEYPGVGRIEARYRELGITLLEEAGRRDYDDLLEEYKREGAG</sequence>
<dbReference type="Gene3D" id="3.30.710.10">
    <property type="entry name" value="Potassium Channel Kv1.1, Chain A"/>
    <property type="match status" value="1"/>
</dbReference>
<dbReference type="InterPro" id="IPR000210">
    <property type="entry name" value="BTB/POZ_dom"/>
</dbReference>
<keyword evidence="3" id="KW-1185">Reference proteome</keyword>
<dbReference type="AlphaFoldDB" id="A0A5N6U8J8"/>
<dbReference type="PROSITE" id="PS50097">
    <property type="entry name" value="BTB"/>
    <property type="match status" value="1"/>
</dbReference>
<dbReference type="CDD" id="cd18186">
    <property type="entry name" value="BTB_POZ_ZBTB_KLHL-like"/>
    <property type="match status" value="1"/>
</dbReference>
<protein>
    <recommendedName>
        <fullName evidence="1">BTB domain-containing protein</fullName>
    </recommendedName>
</protein>
<name>A0A5N6U8J8_ASPAV</name>
<organism evidence="2 3">
    <name type="scientific">Aspergillus avenaceus</name>
    <dbReference type="NCBI Taxonomy" id="36643"/>
    <lineage>
        <taxon>Eukaryota</taxon>
        <taxon>Fungi</taxon>
        <taxon>Dikarya</taxon>
        <taxon>Ascomycota</taxon>
        <taxon>Pezizomycotina</taxon>
        <taxon>Eurotiomycetes</taxon>
        <taxon>Eurotiomycetidae</taxon>
        <taxon>Eurotiales</taxon>
        <taxon>Aspergillaceae</taxon>
        <taxon>Aspergillus</taxon>
        <taxon>Aspergillus subgen. Circumdati</taxon>
    </lineage>
</organism>
<reference evidence="2 3" key="1">
    <citation type="submission" date="2019-04" db="EMBL/GenBank/DDBJ databases">
        <title>Friends and foes A comparative genomics study of 23 Aspergillus species from section Flavi.</title>
        <authorList>
            <consortium name="DOE Joint Genome Institute"/>
            <person name="Kjaerbolling I."/>
            <person name="Vesth T."/>
            <person name="Frisvad J.C."/>
            <person name="Nybo J.L."/>
            <person name="Theobald S."/>
            <person name="Kildgaard S."/>
            <person name="Isbrandt T."/>
            <person name="Kuo A."/>
            <person name="Sato A."/>
            <person name="Lyhne E.K."/>
            <person name="Kogle M.E."/>
            <person name="Wiebenga A."/>
            <person name="Kun R.S."/>
            <person name="Lubbers R.J."/>
            <person name="Makela M.R."/>
            <person name="Barry K."/>
            <person name="Chovatia M."/>
            <person name="Clum A."/>
            <person name="Daum C."/>
            <person name="Haridas S."/>
            <person name="He G."/>
            <person name="LaButti K."/>
            <person name="Lipzen A."/>
            <person name="Mondo S."/>
            <person name="Riley R."/>
            <person name="Salamov A."/>
            <person name="Simmons B.A."/>
            <person name="Magnuson J.K."/>
            <person name="Henrissat B."/>
            <person name="Mortensen U.H."/>
            <person name="Larsen T.O."/>
            <person name="Devries R.P."/>
            <person name="Grigoriev I.V."/>
            <person name="Machida M."/>
            <person name="Baker S.E."/>
            <person name="Andersen M.R."/>
        </authorList>
    </citation>
    <scope>NUCLEOTIDE SEQUENCE [LARGE SCALE GENOMIC DNA]</scope>
    <source>
        <strain evidence="2 3">IBT 18842</strain>
    </source>
</reference>
<proteinExistence type="predicted"/>
<evidence type="ECO:0000259" key="1">
    <source>
        <dbReference type="PROSITE" id="PS50097"/>
    </source>
</evidence>
<feature type="domain" description="BTB" evidence="1">
    <location>
        <begin position="1"/>
        <end position="61"/>
    </location>
</feature>
<evidence type="ECO:0000313" key="3">
    <source>
        <dbReference type="Proteomes" id="UP000325780"/>
    </source>
</evidence>
<dbReference type="Pfam" id="PF00651">
    <property type="entry name" value="BTB"/>
    <property type="match status" value="1"/>
</dbReference>
<dbReference type="SUPFAM" id="SSF54695">
    <property type="entry name" value="POZ domain"/>
    <property type="match status" value="1"/>
</dbReference>
<gene>
    <name evidence="2" type="ORF">BDV25DRAFT_135549</name>
</gene>
<evidence type="ECO:0000313" key="2">
    <source>
        <dbReference type="EMBL" id="KAE8154906.1"/>
    </source>
</evidence>
<accession>A0A5N6U8J8</accession>
<dbReference type="InterPro" id="IPR011333">
    <property type="entry name" value="SKP1/BTB/POZ_sf"/>
</dbReference>
<dbReference type="Proteomes" id="UP000325780">
    <property type="component" value="Unassembled WGS sequence"/>
</dbReference>
<dbReference type="EMBL" id="ML742026">
    <property type="protein sequence ID" value="KAE8154906.1"/>
    <property type="molecule type" value="Genomic_DNA"/>
</dbReference>